<dbReference type="AlphaFoldDB" id="A0A5C1A7R0"/>
<dbReference type="InterPro" id="IPR052345">
    <property type="entry name" value="Rad_response_metalloprotease"/>
</dbReference>
<sequence length="196" mass="21947">MIPEEIAHLRSRCKLPFDPSRRGPVLLSQFFEELNLSHVALPNLSCGAVTDFLRSKGMAIDPVGEPDSPLAGCLFWVKDDGWAFVTASDILPRRRFSAAHELGHAVLHRETMGGFISDVSISETDAAEGQREREANQFAAELLMPKEVCWARAEELERDYKACPRMVLAYRLASELLVSREAMRYRLKSLGIGNDD</sequence>
<dbReference type="KEGG" id="lrs:PX52LOC_02254"/>
<dbReference type="PANTHER" id="PTHR43236:SF1">
    <property type="entry name" value="BLL7220 PROTEIN"/>
    <property type="match status" value="1"/>
</dbReference>
<protein>
    <submittedName>
        <fullName evidence="2">ImmA/IrrE family metallo-endopeptidase</fullName>
    </submittedName>
</protein>
<feature type="domain" description="IrrE N-terminal-like" evidence="1">
    <location>
        <begin position="88"/>
        <end position="188"/>
    </location>
</feature>
<dbReference type="RefSeq" id="WP_218575329.1">
    <property type="nucleotide sequence ID" value="NZ_CP042425.1"/>
</dbReference>
<proteinExistence type="predicted"/>
<evidence type="ECO:0000313" key="2">
    <source>
        <dbReference type="EMBL" id="QEL15339.1"/>
    </source>
</evidence>
<dbReference type="Gene3D" id="1.10.10.2910">
    <property type="match status" value="1"/>
</dbReference>
<keyword evidence="3" id="KW-1185">Reference proteome</keyword>
<dbReference type="Pfam" id="PF06114">
    <property type="entry name" value="Peptidase_M78"/>
    <property type="match status" value="1"/>
</dbReference>
<dbReference type="EMBL" id="CP042425">
    <property type="protein sequence ID" value="QEL15339.1"/>
    <property type="molecule type" value="Genomic_DNA"/>
</dbReference>
<name>A0A5C1A7R0_9BACT</name>
<gene>
    <name evidence="2" type="ORF">PX52LOC_02254</name>
</gene>
<reference evidence="3" key="1">
    <citation type="submission" date="2019-08" db="EMBL/GenBank/DDBJ databases">
        <title>Limnoglobus roseus gen. nov., sp. nov., a novel freshwater planctomycete with a giant genome from the family Gemmataceae.</title>
        <authorList>
            <person name="Kulichevskaya I.S."/>
            <person name="Naumoff D.G."/>
            <person name="Miroshnikov K."/>
            <person name="Ivanova A."/>
            <person name="Philippov D.A."/>
            <person name="Hakobyan A."/>
            <person name="Rijpstra I.C."/>
            <person name="Sinninghe Damste J.S."/>
            <person name="Liesack W."/>
            <person name="Dedysh S.N."/>
        </authorList>
    </citation>
    <scope>NUCLEOTIDE SEQUENCE [LARGE SCALE GENOMIC DNA]</scope>
    <source>
        <strain evidence="3">PX52</strain>
    </source>
</reference>
<evidence type="ECO:0000259" key="1">
    <source>
        <dbReference type="Pfam" id="PF06114"/>
    </source>
</evidence>
<evidence type="ECO:0000313" key="3">
    <source>
        <dbReference type="Proteomes" id="UP000324974"/>
    </source>
</evidence>
<dbReference type="Proteomes" id="UP000324974">
    <property type="component" value="Chromosome"/>
</dbReference>
<accession>A0A5C1A7R0</accession>
<dbReference type="PANTHER" id="PTHR43236">
    <property type="entry name" value="ANTITOXIN HIGA1"/>
    <property type="match status" value="1"/>
</dbReference>
<dbReference type="InterPro" id="IPR010359">
    <property type="entry name" value="IrrE_HExxH"/>
</dbReference>
<organism evidence="2 3">
    <name type="scientific">Limnoglobus roseus</name>
    <dbReference type="NCBI Taxonomy" id="2598579"/>
    <lineage>
        <taxon>Bacteria</taxon>
        <taxon>Pseudomonadati</taxon>
        <taxon>Planctomycetota</taxon>
        <taxon>Planctomycetia</taxon>
        <taxon>Gemmatales</taxon>
        <taxon>Gemmataceae</taxon>
        <taxon>Limnoglobus</taxon>
    </lineage>
</organism>